<sequence length="341" mass="36812">MQAPSCFLSVVSLYEKRGEERKRKKKARDQNSNSVIQQVLVLLRWPCAGRNNLAAQSTRPEISSNEAVMALSLTVSTQPGNVEVHDGRCSCCIAVVVAVSLLASISIELTHPTGRAVVCNQQRAHGEKVPYFAGPSSGQTSSCNPGRKGHIVDSKFLVGLGGILVMRLFCPGFHELLLDRHPSSLSCAHGLHPQMTAFVASIPGCPGAKTTAVNCSAVLMSAKRPNKPNRELSTAFMKSVQSYRSCQDHSGNGAYFAAWAVISSHTNQDQYATTYDRGLFNISMCLLPTVVCCLLLGWTSAPACSSLITTIMIVVDVASHGCGLLDYSQQWPYQYSPRSCD</sequence>
<dbReference type="EMBL" id="BRZM01000098">
    <property type="protein sequence ID" value="GLD66762.1"/>
    <property type="molecule type" value="Genomic_DNA"/>
</dbReference>
<dbReference type="Proteomes" id="UP001279410">
    <property type="component" value="Unassembled WGS sequence"/>
</dbReference>
<reference evidence="1" key="1">
    <citation type="submission" date="2022-08" db="EMBL/GenBank/DDBJ databases">
        <title>Genome sequencing of akame (Lates japonicus).</title>
        <authorList>
            <person name="Hashiguchi Y."/>
            <person name="Takahashi H."/>
        </authorList>
    </citation>
    <scope>NUCLEOTIDE SEQUENCE</scope>
    <source>
        <strain evidence="1">Kochi</strain>
    </source>
</reference>
<organism evidence="1 2">
    <name type="scientific">Lates japonicus</name>
    <name type="common">Japanese lates</name>
    <dbReference type="NCBI Taxonomy" id="270547"/>
    <lineage>
        <taxon>Eukaryota</taxon>
        <taxon>Metazoa</taxon>
        <taxon>Chordata</taxon>
        <taxon>Craniata</taxon>
        <taxon>Vertebrata</taxon>
        <taxon>Euteleostomi</taxon>
        <taxon>Actinopterygii</taxon>
        <taxon>Neopterygii</taxon>
        <taxon>Teleostei</taxon>
        <taxon>Neoteleostei</taxon>
        <taxon>Acanthomorphata</taxon>
        <taxon>Carangaria</taxon>
        <taxon>Carangaria incertae sedis</taxon>
        <taxon>Centropomidae</taxon>
        <taxon>Lates</taxon>
    </lineage>
</organism>
<accession>A0AAD3N349</accession>
<evidence type="ECO:0000313" key="1">
    <source>
        <dbReference type="EMBL" id="GLD66762.1"/>
    </source>
</evidence>
<keyword evidence="2" id="KW-1185">Reference proteome</keyword>
<proteinExistence type="predicted"/>
<evidence type="ECO:0000313" key="2">
    <source>
        <dbReference type="Proteomes" id="UP001279410"/>
    </source>
</evidence>
<name>A0AAD3N349_LATJO</name>
<gene>
    <name evidence="1" type="ORF">AKAME5_001814100</name>
</gene>
<dbReference type="AlphaFoldDB" id="A0AAD3N349"/>
<comment type="caution">
    <text evidence="1">The sequence shown here is derived from an EMBL/GenBank/DDBJ whole genome shotgun (WGS) entry which is preliminary data.</text>
</comment>
<protein>
    <submittedName>
        <fullName evidence="1">NPC1-like intracellular cholesterol transporter 1</fullName>
    </submittedName>
</protein>